<dbReference type="EC" id="6.3.2.17" evidence="6 22"/>
<evidence type="ECO:0000256" key="16">
    <source>
        <dbReference type="ARBA" id="ARBA00023128"/>
    </source>
</evidence>
<dbReference type="InterPro" id="IPR001645">
    <property type="entry name" value="Folylpolyglutamate_synth"/>
</dbReference>
<evidence type="ECO:0000256" key="3">
    <source>
        <dbReference type="ARBA" id="ARBA00004496"/>
    </source>
</evidence>
<keyword evidence="16" id="KW-0496">Mitochondrion</keyword>
<keyword evidence="26" id="KW-1185">Reference proteome</keyword>
<evidence type="ECO:0000256" key="2">
    <source>
        <dbReference type="ARBA" id="ARBA00004305"/>
    </source>
</evidence>
<dbReference type="GO" id="GO:0005759">
    <property type="term" value="C:mitochondrial matrix"/>
    <property type="evidence" value="ECO:0007669"/>
    <property type="project" value="UniProtKB-SubCell"/>
</dbReference>
<keyword evidence="17" id="KW-0472">Membrane</keyword>
<sequence>MRISLKLAMQPRTYQDALAALNSLQTNYAAIKAVKDSGNKNNQMALLDMKEWPRRIGYSVSDFNRLNVVHITGTKGKGSTAAFTSSILGQYKDQLPKVGLYTSPHLKSVRERIRINGSPISEELFTKYFFQVWNRLDDSTSTLNEFPHMLPGTKPAYFKFLTLLSFHVFMQENCNCCIYEVGVGGELDSTNIIEKPVACGISLIGIDHTFILGNTIEEISWNKGGILKPSVPGFTVENQSPESIKVLKERAAEKNTTIDQIPNFNIIKKIKLGIAGDFQLSNASLATALASQALNSLKIIDNPIDYKDSNAELPNKFLIGLENTNWPGRCQTLLEGNKKWYIDGAHTKDSMVAASTWFKKTILNEPILKDSKKILLFNQQSRDANALIDHLIETITPDIHFDDVIFTTNVTWKSGNYSADLVSLNTSKESVDKLEVQKSLAKHWKNLSPSTNTNSTNIHVTHSIQDAYEIIEKLSSKPVSIFVTGSLHLAGGLLVVLEDSPNNTQE</sequence>
<evidence type="ECO:0000256" key="10">
    <source>
        <dbReference type="ARBA" id="ARBA00022598"/>
    </source>
</evidence>
<evidence type="ECO:0000256" key="6">
    <source>
        <dbReference type="ARBA" id="ARBA00013025"/>
    </source>
</evidence>
<dbReference type="GeneID" id="14494421"/>
<evidence type="ECO:0000256" key="7">
    <source>
        <dbReference type="ARBA" id="ARBA00018660"/>
    </source>
</evidence>
<evidence type="ECO:0000256" key="21">
    <source>
        <dbReference type="ARBA" id="ARBA00047493"/>
    </source>
</evidence>
<dbReference type="EMBL" id="HE806317">
    <property type="protein sequence ID" value="CCH59224.1"/>
    <property type="molecule type" value="Genomic_DNA"/>
</dbReference>
<evidence type="ECO:0000256" key="8">
    <source>
        <dbReference type="ARBA" id="ARBA00022490"/>
    </source>
</evidence>
<evidence type="ECO:0000256" key="12">
    <source>
        <dbReference type="ARBA" id="ARBA00022741"/>
    </source>
</evidence>
<dbReference type="UniPathway" id="UPA00850"/>
<dbReference type="PROSITE" id="PS01012">
    <property type="entry name" value="FOLYLPOLYGLU_SYNT_2"/>
    <property type="match status" value="1"/>
</dbReference>
<keyword evidence="12 23" id="KW-0547">Nucleotide-binding</keyword>
<dbReference type="Proteomes" id="UP000002866">
    <property type="component" value="Chromosome 2"/>
</dbReference>
<evidence type="ECO:0000256" key="22">
    <source>
        <dbReference type="PIRNR" id="PIRNR038895"/>
    </source>
</evidence>
<feature type="binding site" evidence="24">
    <location>
        <position position="103"/>
    </location>
    <ligand>
        <name>Mg(2+)</name>
        <dbReference type="ChEBI" id="CHEBI:18420"/>
        <label>1</label>
    </ligand>
</feature>
<evidence type="ECO:0000256" key="20">
    <source>
        <dbReference type="ARBA" id="ARBA00030876"/>
    </source>
</evidence>
<evidence type="ECO:0000313" key="26">
    <source>
        <dbReference type="Proteomes" id="UP000002866"/>
    </source>
</evidence>
<evidence type="ECO:0000256" key="23">
    <source>
        <dbReference type="PIRSR" id="PIRSR038895-1"/>
    </source>
</evidence>
<dbReference type="SUPFAM" id="SSF53623">
    <property type="entry name" value="MurD-like peptide ligases, catalytic domain"/>
    <property type="match status" value="1"/>
</dbReference>
<proteinExistence type="inferred from homology"/>
<dbReference type="InParanoid" id="I2GYM2"/>
<dbReference type="FunCoup" id="I2GYM2">
    <property type="interactions" value="684"/>
</dbReference>
<comment type="cofactor">
    <cofactor evidence="22">
        <name>a monovalent cation</name>
        <dbReference type="ChEBI" id="CHEBI:60242"/>
    </cofactor>
    <text evidence="22">A monovalent cation.</text>
</comment>
<dbReference type="PANTHER" id="PTHR11136">
    <property type="entry name" value="FOLYLPOLYGLUTAMATE SYNTHASE-RELATED"/>
    <property type="match status" value="1"/>
</dbReference>
<dbReference type="FunFam" id="3.40.1190.10:FF:000009">
    <property type="entry name" value="Folylpolyglutamate synthase"/>
    <property type="match status" value="1"/>
</dbReference>
<evidence type="ECO:0000256" key="19">
    <source>
        <dbReference type="ARBA" id="ARBA00030592"/>
    </source>
</evidence>
<evidence type="ECO:0000256" key="9">
    <source>
        <dbReference type="ARBA" id="ARBA00022563"/>
    </source>
</evidence>
<dbReference type="HOGENOM" id="CLU_015869_0_1_1"/>
<dbReference type="GO" id="GO:0005829">
    <property type="term" value="C:cytosol"/>
    <property type="evidence" value="ECO:0007669"/>
    <property type="project" value="TreeGrafter"/>
</dbReference>
<keyword evidence="13" id="KW-0999">Mitochondrion inner membrane</keyword>
<dbReference type="RefSeq" id="XP_004178743.1">
    <property type="nucleotide sequence ID" value="XM_004178695.1"/>
</dbReference>
<evidence type="ECO:0000256" key="17">
    <source>
        <dbReference type="ARBA" id="ARBA00023136"/>
    </source>
</evidence>
<dbReference type="InterPro" id="IPR023600">
    <property type="entry name" value="Folylpolyglutamate_synth_euk"/>
</dbReference>
<evidence type="ECO:0000256" key="11">
    <source>
        <dbReference type="ARBA" id="ARBA00022723"/>
    </source>
</evidence>
<keyword evidence="8" id="KW-0963">Cytoplasm</keyword>
<dbReference type="PIRSF" id="PIRSF038895">
    <property type="entry name" value="FPGS"/>
    <property type="match status" value="1"/>
</dbReference>
<evidence type="ECO:0000256" key="13">
    <source>
        <dbReference type="ARBA" id="ARBA00022792"/>
    </source>
</evidence>
<comment type="similarity">
    <text evidence="5 22">Belongs to the folylpolyglutamate synthase family.</text>
</comment>
<keyword evidence="10 22" id="KW-0436">Ligase</keyword>
<dbReference type="GO" id="GO:0005524">
    <property type="term" value="F:ATP binding"/>
    <property type="evidence" value="ECO:0007669"/>
    <property type="project" value="UniProtKB-KW"/>
</dbReference>
<evidence type="ECO:0000256" key="15">
    <source>
        <dbReference type="ARBA" id="ARBA00022842"/>
    </source>
</evidence>
<keyword evidence="11 24" id="KW-0479">Metal-binding</keyword>
<dbReference type="SUPFAM" id="SSF53244">
    <property type="entry name" value="MurD-like peptide ligases, peptide-binding domain"/>
    <property type="match status" value="1"/>
</dbReference>
<comment type="catalytic activity">
    <reaction evidence="21 22">
        <text>(6S)-5,6,7,8-tetrahydrofolyl-(gamma-L-Glu)(n) + L-glutamate + ATP = (6S)-5,6,7,8-tetrahydrofolyl-(gamma-L-Glu)(n+1) + ADP + phosphate + H(+)</text>
        <dbReference type="Rhea" id="RHEA:10580"/>
        <dbReference type="Rhea" id="RHEA-COMP:14738"/>
        <dbReference type="Rhea" id="RHEA-COMP:14740"/>
        <dbReference type="ChEBI" id="CHEBI:15378"/>
        <dbReference type="ChEBI" id="CHEBI:29985"/>
        <dbReference type="ChEBI" id="CHEBI:30616"/>
        <dbReference type="ChEBI" id="CHEBI:43474"/>
        <dbReference type="ChEBI" id="CHEBI:141005"/>
        <dbReference type="ChEBI" id="CHEBI:456216"/>
        <dbReference type="EC" id="6.3.2.17"/>
    </reaction>
</comment>
<dbReference type="KEGG" id="tbl:TBLA_0B03850"/>
<dbReference type="GO" id="GO:0006730">
    <property type="term" value="P:one-carbon metabolic process"/>
    <property type="evidence" value="ECO:0007669"/>
    <property type="project" value="UniProtKB-KW"/>
</dbReference>
<dbReference type="OMA" id="ESLDCCM"/>
<dbReference type="InterPro" id="IPR036615">
    <property type="entry name" value="Mur_ligase_C_dom_sf"/>
</dbReference>
<dbReference type="STRING" id="1071380.I2GYM2"/>
<keyword evidence="14 23" id="KW-0067">ATP-binding</keyword>
<dbReference type="GO" id="GO:0004326">
    <property type="term" value="F:tetrahydrofolylpolyglutamate synthase activity"/>
    <property type="evidence" value="ECO:0007669"/>
    <property type="project" value="UniProtKB-EC"/>
</dbReference>
<dbReference type="PANTHER" id="PTHR11136:SF5">
    <property type="entry name" value="FOLYLPOLYGLUTAMATE SYNTHASE, MITOCHONDRIAL"/>
    <property type="match status" value="1"/>
</dbReference>
<evidence type="ECO:0000313" key="25">
    <source>
        <dbReference type="EMBL" id="CCH59224.1"/>
    </source>
</evidence>
<keyword evidence="9 22" id="KW-0554">One-carbon metabolism</keyword>
<comment type="function">
    <text evidence="18">Catalyzes conversion of folates to polyglutamate derivatives allowing concentration of folate compounds in the cell and the intracellular retention of these cofactors, which are important substrates for most of the folate-dependent enzymes that are involved in one-carbon transfer reactions involved in purine, pyrimidine and amino acid synthesis. Required for methionine synthesis and maintenance of intact mitochondrial DNA. Involved in telomere maintenance.</text>
</comment>
<evidence type="ECO:0000256" key="18">
    <source>
        <dbReference type="ARBA" id="ARBA00025142"/>
    </source>
</evidence>
<feature type="binding site" evidence="23">
    <location>
        <position position="343"/>
    </location>
    <ligand>
        <name>ATP</name>
        <dbReference type="ChEBI" id="CHEBI:30616"/>
    </ligand>
</feature>
<dbReference type="OrthoDB" id="5212574at2759"/>
<dbReference type="NCBIfam" id="TIGR01499">
    <property type="entry name" value="folC"/>
    <property type="match status" value="1"/>
</dbReference>
<dbReference type="GO" id="GO:0005743">
    <property type="term" value="C:mitochondrial inner membrane"/>
    <property type="evidence" value="ECO:0007669"/>
    <property type="project" value="UniProtKB-SubCell"/>
</dbReference>
<comment type="subcellular location">
    <subcellularLocation>
        <location evidence="3">Cytoplasm</location>
    </subcellularLocation>
    <subcellularLocation>
        <location evidence="1">Mitochondrion inner membrane</location>
    </subcellularLocation>
    <subcellularLocation>
        <location evidence="2">Mitochondrion matrix</location>
    </subcellularLocation>
</comment>
<feature type="binding site" evidence="24">
    <location>
        <position position="180"/>
    </location>
    <ligand>
        <name>Mg(2+)</name>
        <dbReference type="ChEBI" id="CHEBI:18420"/>
        <label>1</label>
    </ligand>
</feature>
<organism evidence="25 26">
    <name type="scientific">Henningerozyma blattae (strain ATCC 34711 / CBS 6284 / DSM 70876 / NBRC 10599 / NRRL Y-10934 / UCD 77-7)</name>
    <name type="common">Yeast</name>
    <name type="synonym">Tetrapisispora blattae</name>
    <dbReference type="NCBI Taxonomy" id="1071380"/>
    <lineage>
        <taxon>Eukaryota</taxon>
        <taxon>Fungi</taxon>
        <taxon>Dikarya</taxon>
        <taxon>Ascomycota</taxon>
        <taxon>Saccharomycotina</taxon>
        <taxon>Saccharomycetes</taxon>
        <taxon>Saccharomycetales</taxon>
        <taxon>Saccharomycetaceae</taxon>
        <taxon>Henningerozyma</taxon>
    </lineage>
</organism>
<evidence type="ECO:0000256" key="1">
    <source>
        <dbReference type="ARBA" id="ARBA00004273"/>
    </source>
</evidence>
<feature type="binding site" evidence="24">
    <location>
        <position position="208"/>
    </location>
    <ligand>
        <name>Mg(2+)</name>
        <dbReference type="ChEBI" id="CHEBI:18420"/>
        <label>1</label>
    </ligand>
</feature>
<dbReference type="PROSITE" id="PS01011">
    <property type="entry name" value="FOLYLPOLYGLU_SYNT_1"/>
    <property type="match status" value="1"/>
</dbReference>
<dbReference type="InterPro" id="IPR036565">
    <property type="entry name" value="Mur-like_cat_sf"/>
</dbReference>
<protein>
    <recommendedName>
        <fullName evidence="7 22">Folylpolyglutamate synthase</fullName>
        <ecNumber evidence="6 22">6.3.2.17</ecNumber>
    </recommendedName>
    <alternativeName>
        <fullName evidence="20 22">Folylpoly-gamma-glutamate synthetase</fullName>
    </alternativeName>
    <alternativeName>
        <fullName evidence="19 22">Tetrahydrofolylpolyglutamate synthase</fullName>
    </alternativeName>
</protein>
<dbReference type="Gene3D" id="3.90.190.20">
    <property type="entry name" value="Mur ligase, C-terminal domain"/>
    <property type="match status" value="1"/>
</dbReference>
<reference evidence="25 26" key="1">
    <citation type="journal article" date="2011" name="Proc. Natl. Acad. Sci. U.S.A.">
        <title>Evolutionary erosion of yeast sex chromosomes by mating-type switching accidents.</title>
        <authorList>
            <person name="Gordon J.L."/>
            <person name="Armisen D."/>
            <person name="Proux-Wera E."/>
            <person name="Oheigeartaigh S.S."/>
            <person name="Byrne K.P."/>
            <person name="Wolfe K.H."/>
        </authorList>
    </citation>
    <scope>NUCLEOTIDE SEQUENCE [LARGE SCALE GENOMIC DNA]</scope>
    <source>
        <strain evidence="26">ATCC 34711 / CBS 6284 / DSM 70876 / NBRC 10599 / NRRL Y-10934 / UCD 77-7</strain>
    </source>
</reference>
<gene>
    <name evidence="25" type="primary">TBLA0B03850</name>
    <name evidence="25" type="ORF">TBLA_0B03850</name>
</gene>
<comment type="pathway">
    <text evidence="4 22">Cofactor biosynthesis; tetrahydrofolylpolyglutamate biosynthesis.</text>
</comment>
<feature type="binding site" evidence="23">
    <location>
        <position position="329"/>
    </location>
    <ligand>
        <name>ATP</name>
        <dbReference type="ChEBI" id="CHEBI:30616"/>
    </ligand>
</feature>
<evidence type="ECO:0000256" key="14">
    <source>
        <dbReference type="ARBA" id="ARBA00022840"/>
    </source>
</evidence>
<dbReference type="Gene3D" id="3.40.1190.10">
    <property type="entry name" value="Mur-like, catalytic domain"/>
    <property type="match status" value="1"/>
</dbReference>
<dbReference type="AlphaFoldDB" id="I2GYM2"/>
<name>I2GYM2_HENB6</name>
<evidence type="ECO:0000256" key="5">
    <source>
        <dbReference type="ARBA" id="ARBA00008276"/>
    </source>
</evidence>
<keyword evidence="15 24" id="KW-0460">Magnesium</keyword>
<dbReference type="GO" id="GO:0046872">
    <property type="term" value="F:metal ion binding"/>
    <property type="evidence" value="ECO:0007669"/>
    <property type="project" value="UniProtKB-KW"/>
</dbReference>
<evidence type="ECO:0000256" key="24">
    <source>
        <dbReference type="PIRSR" id="PIRSR038895-2"/>
    </source>
</evidence>
<evidence type="ECO:0000256" key="4">
    <source>
        <dbReference type="ARBA" id="ARBA00005150"/>
    </source>
</evidence>
<dbReference type="InterPro" id="IPR018109">
    <property type="entry name" value="Folylpolyglutamate_synth_CS"/>
</dbReference>
<accession>I2GYM2</accession>
<dbReference type="eggNOG" id="KOG2525">
    <property type="taxonomic scope" value="Eukaryota"/>
</dbReference>